<sequence>MASYDIASLKADLPTAKELTQFVYDKVGVSLDLIGKPKEDQYIVAKNALEGKKIPTEFMTDENPYVDKKELVPVDDIRKLPERNKDLPPLDSQVHFFGATNMPHPLDPQSDKKVQISFKKFENGVITYQVMGPLEQVAIGTRINKYGQPTPERISWIDPRTEELVMKRADGTFTEKGRGLYTYLIGEKGGGVWSLIDRDIVSISQKNIADPWA</sequence>
<protein>
    <submittedName>
        <fullName evidence="1">Uncharacterized protein</fullName>
    </submittedName>
</protein>
<gene>
    <name evidence="1" type="ORF">UFOVP294_7</name>
    <name evidence="2" type="ORF">UFOVP566_3</name>
</gene>
<reference evidence="1" key="1">
    <citation type="submission" date="2020-04" db="EMBL/GenBank/DDBJ databases">
        <authorList>
            <person name="Chiriac C."/>
            <person name="Salcher M."/>
            <person name="Ghai R."/>
            <person name="Kavagutti S V."/>
        </authorList>
    </citation>
    <scope>NUCLEOTIDE SEQUENCE</scope>
</reference>
<organism evidence="1">
    <name type="scientific">uncultured Caudovirales phage</name>
    <dbReference type="NCBI Taxonomy" id="2100421"/>
    <lineage>
        <taxon>Viruses</taxon>
        <taxon>Duplodnaviria</taxon>
        <taxon>Heunggongvirae</taxon>
        <taxon>Uroviricota</taxon>
        <taxon>Caudoviricetes</taxon>
        <taxon>Peduoviridae</taxon>
        <taxon>Maltschvirus</taxon>
        <taxon>Maltschvirus maltsch</taxon>
    </lineage>
</organism>
<evidence type="ECO:0000313" key="2">
    <source>
        <dbReference type="EMBL" id="CAB4150185.1"/>
    </source>
</evidence>
<name>A0A6J5LWF2_9CAUD</name>
<dbReference type="EMBL" id="LR796311">
    <property type="protein sequence ID" value="CAB4136039.1"/>
    <property type="molecule type" value="Genomic_DNA"/>
</dbReference>
<evidence type="ECO:0000313" key="1">
    <source>
        <dbReference type="EMBL" id="CAB4136039.1"/>
    </source>
</evidence>
<proteinExistence type="predicted"/>
<accession>A0A6J5LWF2</accession>
<dbReference type="EMBL" id="LR796538">
    <property type="protein sequence ID" value="CAB4150185.1"/>
    <property type="molecule type" value="Genomic_DNA"/>
</dbReference>